<feature type="region of interest" description="Disordered" evidence="2">
    <location>
        <begin position="1024"/>
        <end position="1066"/>
    </location>
</feature>
<feature type="region of interest" description="Disordered" evidence="2">
    <location>
        <begin position="203"/>
        <end position="265"/>
    </location>
</feature>
<organism evidence="4 5">
    <name type="scientific">Perilla frutescens var. hirtella</name>
    <name type="common">Perilla citriodora</name>
    <name type="synonym">Perilla setoyensis</name>
    <dbReference type="NCBI Taxonomy" id="608512"/>
    <lineage>
        <taxon>Eukaryota</taxon>
        <taxon>Viridiplantae</taxon>
        <taxon>Streptophyta</taxon>
        <taxon>Embryophyta</taxon>
        <taxon>Tracheophyta</taxon>
        <taxon>Spermatophyta</taxon>
        <taxon>Magnoliopsida</taxon>
        <taxon>eudicotyledons</taxon>
        <taxon>Gunneridae</taxon>
        <taxon>Pentapetalae</taxon>
        <taxon>asterids</taxon>
        <taxon>lamiids</taxon>
        <taxon>Lamiales</taxon>
        <taxon>Lamiaceae</taxon>
        <taxon>Nepetoideae</taxon>
        <taxon>Elsholtzieae</taxon>
        <taxon>Perilla</taxon>
    </lineage>
</organism>
<feature type="compositionally biased region" description="Low complexity" evidence="2">
    <location>
        <begin position="161"/>
        <end position="174"/>
    </location>
</feature>
<feature type="coiled-coil region" evidence="1">
    <location>
        <begin position="295"/>
        <end position="436"/>
    </location>
</feature>
<feature type="compositionally biased region" description="Polar residues" evidence="2">
    <location>
        <begin position="207"/>
        <end position="216"/>
    </location>
</feature>
<feature type="coiled-coil region" evidence="1">
    <location>
        <begin position="713"/>
        <end position="740"/>
    </location>
</feature>
<evidence type="ECO:0000256" key="1">
    <source>
        <dbReference type="SAM" id="Coils"/>
    </source>
</evidence>
<evidence type="ECO:0000313" key="5">
    <source>
        <dbReference type="Proteomes" id="UP001190926"/>
    </source>
</evidence>
<dbReference type="AlphaFoldDB" id="A0AAD4J9D7"/>
<dbReference type="InterPro" id="IPR019448">
    <property type="entry name" value="NT-C2"/>
</dbReference>
<sequence length="1159" mass="131465">KFDFTFSNIQANQVPKGWDKIYVSLISSESGKTVRKSGKVAVKNGTCQWTETFAESIWISDIHTSKQMEEYLFKFLVATGSSKSSILGETALNLAAFLSSESPVLVSLPLKKCSYGTVLQVEVKCLTPKTNPRDEKWKGMHAAKDENVADHDSIENQSVVSDSTTAKSSESLSSNNVVRPMDAASRETSFSASVSRYSFDSMDDSVGRQSFSSQSERFGGSNVMGRQDSIESNESASYSSYSAHGGSVRSVRSHQSPFMKENHGRNQREEFRKSCHAAATSLQLNLPSSRDDATVQELEAEARMWEQNARKLAVEMERLRDELSDQNLNVTKVNMELAASRLECQELTQEIEQLKSLVEESEVKQNAAQNSEIQELGSSIQKELEDEIRFQKEENENLCLQLDKTQESNIELISVLQEMEETIDKQKIEIERLSANKLNRNDQISFNDGDLGIYEMSAADVHEETPRENSCTVLQELQRALQGEISTLESAFQEKIIEIDIEEDMKNRVVKEFVVESNHILAEKEQQIMNLEAALSSAAHLDHVDGRKEIKQLKEKVGGLEADCSELTEENLELLYELEELRKIVSKNGNVYHHNTSGLGQQELCIEQPVEESEKTEILQEEIADLEDMESIGKDGIFVSECSSKSASDVILISSSIASHEMRLMESENNQTELMKHLSNLQEENIYLLQCVSGLEAQLRYLTDRSESSRLELQHSVSQVMILENQIKRLEEENESQMVGSKEKLLEMQNQWLEAEEERISLGEVNIRLQAATESIMEEYNSLQKFNGELREQKLELQSRCMALESRARTFQDCRCSSAESTADLRVKCSLLKEEVQNLERSDKENKAVLTSDQEKLLIMFESMMDSESKLKSIINELDSNLELSEVERLRLAEENSLLHMQLEKASELQSDILALRVSVQEIKSQNQQLQASLKSVSRDYEEAKHEKVTMVEKIYTLQRAVTEEKNCRLKKNALEEKILRLEGDLIARDALSIQDAEMKNELNQIKIVNSQLLMKVKHLENAREEGLEHEPKQTRKAEEICSKSTSESHDSCQPQAQISHKQDSPATDYESRILLLENELARALQANGAYKSQLESDEAVPSKKSTETNETGKTLLKISQLEAELQEIQDRYFQMSLNYAEVEAEREQLVMKLRALNI</sequence>
<feature type="coiled-coil region" evidence="1">
    <location>
        <begin position="474"/>
        <end position="584"/>
    </location>
</feature>
<dbReference type="PANTHER" id="PTHR47270">
    <property type="entry name" value="PROTEIN MLP1-LIKE"/>
    <property type="match status" value="1"/>
</dbReference>
<gene>
    <name evidence="4" type="ORF">C2S53_011397</name>
</gene>
<feature type="domain" description="C2 NT-type" evidence="3">
    <location>
        <begin position="1"/>
        <end position="127"/>
    </location>
</feature>
<evidence type="ECO:0000313" key="4">
    <source>
        <dbReference type="EMBL" id="KAH6829618.1"/>
    </source>
</evidence>
<feature type="coiled-coil region" evidence="1">
    <location>
        <begin position="787"/>
        <end position="842"/>
    </location>
</feature>
<dbReference type="Pfam" id="PF10358">
    <property type="entry name" value="NT-C2"/>
    <property type="match status" value="1"/>
</dbReference>
<feature type="coiled-coil region" evidence="1">
    <location>
        <begin position="920"/>
        <end position="978"/>
    </location>
</feature>
<name>A0AAD4J9D7_PERFH</name>
<feature type="compositionally biased region" description="Basic and acidic residues" evidence="2">
    <location>
        <begin position="1024"/>
        <end position="1051"/>
    </location>
</feature>
<evidence type="ECO:0000259" key="3">
    <source>
        <dbReference type="PROSITE" id="PS51840"/>
    </source>
</evidence>
<feature type="coiled-coil region" evidence="1">
    <location>
        <begin position="1119"/>
        <end position="1146"/>
    </location>
</feature>
<dbReference type="PANTHER" id="PTHR47270:SF13">
    <property type="entry name" value="HEAVY CHAIN-LIKE PROTEIN, PUTATIVE-RELATED"/>
    <property type="match status" value="1"/>
</dbReference>
<evidence type="ECO:0000256" key="2">
    <source>
        <dbReference type="SAM" id="MobiDB-lite"/>
    </source>
</evidence>
<feature type="region of interest" description="Disordered" evidence="2">
    <location>
        <begin position="1093"/>
        <end position="1112"/>
    </location>
</feature>
<protein>
    <recommendedName>
        <fullName evidence="3">C2 NT-type domain-containing protein</fullName>
    </recommendedName>
</protein>
<dbReference type="PROSITE" id="PS51840">
    <property type="entry name" value="C2_NT"/>
    <property type="match status" value="1"/>
</dbReference>
<accession>A0AAD4J9D7</accession>
<dbReference type="Proteomes" id="UP001190926">
    <property type="component" value="Unassembled WGS sequence"/>
</dbReference>
<comment type="caution">
    <text evidence="4">The sequence shown here is derived from an EMBL/GenBank/DDBJ whole genome shotgun (WGS) entry which is preliminary data.</text>
</comment>
<feature type="compositionally biased region" description="Low complexity" evidence="2">
    <location>
        <begin position="230"/>
        <end position="247"/>
    </location>
</feature>
<feature type="region of interest" description="Disordered" evidence="2">
    <location>
        <begin position="146"/>
        <end position="185"/>
    </location>
</feature>
<dbReference type="EMBL" id="SDAM02000106">
    <property type="protein sequence ID" value="KAH6829618.1"/>
    <property type="molecule type" value="Genomic_DNA"/>
</dbReference>
<keyword evidence="5" id="KW-1185">Reference proteome</keyword>
<reference evidence="4 5" key="1">
    <citation type="journal article" date="2021" name="Nat. Commun.">
        <title>Incipient diploidization of the medicinal plant Perilla within 10,000 years.</title>
        <authorList>
            <person name="Zhang Y."/>
            <person name="Shen Q."/>
            <person name="Leng L."/>
            <person name="Zhang D."/>
            <person name="Chen S."/>
            <person name="Shi Y."/>
            <person name="Ning Z."/>
            <person name="Chen S."/>
        </authorList>
    </citation>
    <scope>NUCLEOTIDE SEQUENCE [LARGE SCALE GENOMIC DNA]</scope>
    <source>
        <strain evidence="5">cv. PC099</strain>
    </source>
</reference>
<proteinExistence type="predicted"/>
<feature type="non-terminal residue" evidence="4">
    <location>
        <position position="1"/>
    </location>
</feature>
<keyword evidence="1" id="KW-0175">Coiled coil</keyword>